<dbReference type="Gene3D" id="3.30.1120.170">
    <property type="match status" value="1"/>
</dbReference>
<keyword evidence="7 11" id="KW-0472">Membrane</keyword>
<dbReference type="Proteomes" id="UP000294726">
    <property type="component" value="Chromosome"/>
</dbReference>
<evidence type="ECO:0000313" key="14">
    <source>
        <dbReference type="EMBL" id="VDB97160.1"/>
    </source>
</evidence>
<reference evidence="13 15" key="1">
    <citation type="journal article" date="2016" name="BMC Genomics">
        <title>Consensus pan-genome assembly of the specialised wine bacterium Oenococcus oeni.</title>
        <authorList>
            <person name="Sternes P.R."/>
            <person name="Borneman A.R."/>
        </authorList>
    </citation>
    <scope>NUCLEOTIDE SEQUENCE [LARGE SCALE GENOMIC DNA]</scope>
    <source>
        <strain evidence="13 15">AWRIB661</strain>
    </source>
</reference>
<keyword evidence="6 11" id="KW-1133">Transmembrane helix</keyword>
<evidence type="ECO:0000313" key="13">
    <source>
        <dbReference type="EMBL" id="OIM22136.1"/>
    </source>
</evidence>
<evidence type="ECO:0000313" key="15">
    <source>
        <dbReference type="Proteomes" id="UP000181728"/>
    </source>
</evidence>
<evidence type="ECO:0000256" key="3">
    <source>
        <dbReference type="ARBA" id="ARBA00009983"/>
    </source>
</evidence>
<name>A0A6N4A9B7_OENOE</name>
<dbReference type="SUPFAM" id="SSF53649">
    <property type="entry name" value="Alkaline phosphatase-like"/>
    <property type="match status" value="1"/>
</dbReference>
<feature type="transmembrane region" description="Helical" evidence="11">
    <location>
        <begin position="142"/>
        <end position="160"/>
    </location>
</feature>
<keyword evidence="9" id="KW-0479">Metal-binding</keyword>
<evidence type="ECO:0000256" key="5">
    <source>
        <dbReference type="ARBA" id="ARBA00022692"/>
    </source>
</evidence>
<comment type="similarity">
    <text evidence="3">Belongs to the LTA synthase family.</text>
</comment>
<dbReference type="Proteomes" id="UP000181728">
    <property type="component" value="Unassembled WGS sequence"/>
</dbReference>
<dbReference type="Gene3D" id="3.40.720.10">
    <property type="entry name" value="Alkaline Phosphatase, subunit A"/>
    <property type="match status" value="1"/>
</dbReference>
<feature type="binding site" evidence="10">
    <location>
        <position position="272"/>
    </location>
    <ligand>
        <name>Mn(2+)</name>
        <dbReference type="ChEBI" id="CHEBI:29035"/>
    </ligand>
</feature>
<dbReference type="PANTHER" id="PTHR47371">
    <property type="entry name" value="LIPOTEICHOIC ACID SYNTHASE"/>
    <property type="match status" value="1"/>
</dbReference>
<dbReference type="AlphaFoldDB" id="A0A6N4A9B7"/>
<evidence type="ECO:0000259" key="12">
    <source>
        <dbReference type="Pfam" id="PF00884"/>
    </source>
</evidence>
<dbReference type="InterPro" id="IPR017850">
    <property type="entry name" value="Alkaline_phosphatase_core_sf"/>
</dbReference>
<feature type="transmembrane region" description="Helical" evidence="11">
    <location>
        <begin position="58"/>
        <end position="76"/>
    </location>
</feature>
<accession>A0A6N4A9B7</accession>
<dbReference type="InterPro" id="IPR000917">
    <property type="entry name" value="Sulfatase_N"/>
</dbReference>
<dbReference type="CDD" id="cd16015">
    <property type="entry name" value="LTA_synthase"/>
    <property type="match status" value="1"/>
</dbReference>
<dbReference type="InterPro" id="IPR012160">
    <property type="entry name" value="LtaS-like"/>
</dbReference>
<feature type="binding site" evidence="10">
    <location>
        <position position="493"/>
    </location>
    <ligand>
        <name>Mn(2+)</name>
        <dbReference type="ChEBI" id="CHEBI:29035"/>
    </ligand>
</feature>
<protein>
    <submittedName>
        <fullName evidence="13">Alkaline phosphatase</fullName>
    </submittedName>
    <submittedName>
        <fullName evidence="14">Lipoteichoic acid synthase 1</fullName>
    </submittedName>
</protein>
<keyword evidence="9" id="KW-0464">Manganese</keyword>
<reference evidence="14 16" key="2">
    <citation type="submission" date="2018-08" db="EMBL/GenBank/DDBJ databases">
        <authorList>
            <person name="Lorentzen P. G. S. M."/>
        </authorList>
    </citation>
    <scope>NUCLEOTIDE SEQUENCE [LARGE SCALE GENOMIC DNA]</scope>
    <source>
        <strain evidence="14 16">CRBO_1381</strain>
    </source>
</reference>
<dbReference type="PIRSF" id="PIRSF005091">
    <property type="entry name" value="Mmb_sulf_HI1246"/>
    <property type="match status" value="1"/>
</dbReference>
<feature type="transmembrane region" description="Helical" evidence="11">
    <location>
        <begin position="83"/>
        <end position="102"/>
    </location>
</feature>
<comment type="subcellular location">
    <subcellularLocation>
        <location evidence="1">Cell membrane</location>
        <topology evidence="1">Multi-pass membrane protein</topology>
    </subcellularLocation>
</comment>
<dbReference type="RefSeq" id="WP_071418971.1">
    <property type="nucleotide sequence ID" value="NZ_LR031358.1"/>
</dbReference>
<sequence>MKAMILALRNFWKWSLKRFNPNNRVGFLWLLTLFFWAKTLLAYFLDFGGLGASDPIQFFIMIINPFAVMIIVFSLSSFIKRKLPFYITAIVIDILLTLLLYVNCISYREMTSFVSVNQMLGYSKINQGLGGASISLMRIQDFFYWLDLVVITILLVIKKIKMQETPITKHNSILGLSLGILALFFNLFLADCSRPQLLTRGFDDTYMVKYMGINFYTIEDAVNTVQIDALRSSAKPNDISKVRSYVKSHYAKANSKYYGIAKGKNVIIIHLESFQQFSIDQKINGKEVTPFLNSLYHGKDTISFSNFFNEVGQGKTSDAENMLETSTFGLPSGSVFTKYASNTFQAMPAIISQRLGYSTAVFHGNVASFWNRDTVYKSMGYQHFFDASFYDVSGKKSESWGLKDKLLFKDSVAYLEKLQQPFYVKYLTVTNHYPFTLDTVDQDPNFKTSDTDDPIINNYFITNHYLDQSVKEFYSYLSKAGLLKNSIIIIYGDHYGISESENKTLASVIGKNPTTWTANDDVQLQRVPFMIDIPGSKLGHIDKTYGGEIDVLPTLEHLLGISTKRYIQFGQDLFSKQHKQLVAFRDQDFTTPKYTYTAGKLWDNKTDKVIPTSSISKALAKKVSTWQKAVNKELNLSDELIYKDLLRFYKPKGFKTVNPKNYDYGISSTKRALNKQNRILGSKSTSLWSRNGDKSTASLYKTDAPEQYYPRVSWGRIQIRNPDDNGE</sequence>
<evidence type="ECO:0000256" key="1">
    <source>
        <dbReference type="ARBA" id="ARBA00004651"/>
    </source>
</evidence>
<dbReference type="InterPro" id="IPR050448">
    <property type="entry name" value="OpgB/LTA_synthase_biosynth"/>
</dbReference>
<keyword evidence="5 11" id="KW-0812">Transmembrane</keyword>
<evidence type="ECO:0000256" key="10">
    <source>
        <dbReference type="PIRSR" id="PIRSR005091-3"/>
    </source>
</evidence>
<proteinExistence type="inferred from homology"/>
<dbReference type="EMBL" id="MLOK01000010">
    <property type="protein sequence ID" value="OIM22136.1"/>
    <property type="molecule type" value="Genomic_DNA"/>
</dbReference>
<evidence type="ECO:0000256" key="11">
    <source>
        <dbReference type="SAM" id="Phobius"/>
    </source>
</evidence>
<dbReference type="GO" id="GO:0046872">
    <property type="term" value="F:metal ion binding"/>
    <property type="evidence" value="ECO:0007669"/>
    <property type="project" value="UniProtKB-KW"/>
</dbReference>
<feature type="binding site" evidence="9">
    <location>
        <position position="432"/>
    </location>
    <ligand>
        <name>substrate</name>
    </ligand>
</feature>
<dbReference type="Pfam" id="PF00884">
    <property type="entry name" value="Sulfatase"/>
    <property type="match status" value="1"/>
</dbReference>
<evidence type="ECO:0000256" key="4">
    <source>
        <dbReference type="ARBA" id="ARBA00022475"/>
    </source>
</evidence>
<dbReference type="PANTHER" id="PTHR47371:SF3">
    <property type="entry name" value="PHOSPHOGLYCEROL TRANSFERASE I"/>
    <property type="match status" value="1"/>
</dbReference>
<gene>
    <name evidence="14" type="primary">ltaS</name>
    <name evidence="13" type="ORF">ATX59_00865</name>
    <name evidence="14" type="ORF">OENI_0166</name>
</gene>
<evidence type="ECO:0000256" key="8">
    <source>
        <dbReference type="PIRSR" id="PIRSR005091-1"/>
    </source>
</evidence>
<dbReference type="EMBL" id="LR031358">
    <property type="protein sequence ID" value="VDB97160.1"/>
    <property type="molecule type" value="Genomic_DNA"/>
</dbReference>
<evidence type="ECO:0000313" key="16">
    <source>
        <dbReference type="Proteomes" id="UP000294726"/>
    </source>
</evidence>
<keyword evidence="4" id="KW-1003">Cell membrane</keyword>
<feature type="transmembrane region" description="Helical" evidence="11">
    <location>
        <begin position="172"/>
        <end position="190"/>
    </location>
</feature>
<feature type="binding site" evidence="10">
    <location>
        <position position="316"/>
    </location>
    <ligand>
        <name>Mn(2+)</name>
        <dbReference type="ChEBI" id="CHEBI:29035"/>
    </ligand>
</feature>
<feature type="binding site" evidence="10">
    <location>
        <position position="494"/>
    </location>
    <ligand>
        <name>Mn(2+)</name>
        <dbReference type="ChEBI" id="CHEBI:29035"/>
    </ligand>
</feature>
<dbReference type="GO" id="GO:0005886">
    <property type="term" value="C:plasma membrane"/>
    <property type="evidence" value="ECO:0007669"/>
    <property type="project" value="UniProtKB-SubCell"/>
</dbReference>
<evidence type="ECO:0000256" key="9">
    <source>
        <dbReference type="PIRSR" id="PIRSR005091-2"/>
    </source>
</evidence>
<comment type="pathway">
    <text evidence="2">Cell wall biogenesis; lipoteichoic acid biosynthesis.</text>
</comment>
<evidence type="ECO:0000256" key="2">
    <source>
        <dbReference type="ARBA" id="ARBA00004936"/>
    </source>
</evidence>
<feature type="domain" description="Sulfatase N-terminal" evidence="12">
    <location>
        <begin position="264"/>
        <end position="561"/>
    </location>
</feature>
<evidence type="ECO:0000256" key="7">
    <source>
        <dbReference type="ARBA" id="ARBA00023136"/>
    </source>
</evidence>
<evidence type="ECO:0000256" key="6">
    <source>
        <dbReference type="ARBA" id="ARBA00022989"/>
    </source>
</evidence>
<feature type="active site" evidence="8">
    <location>
        <position position="316"/>
    </location>
</feature>
<organism evidence="13 15">
    <name type="scientific">Oenococcus oeni</name>
    <name type="common">Leuconostoc oenos</name>
    <dbReference type="NCBI Taxonomy" id="1247"/>
    <lineage>
        <taxon>Bacteria</taxon>
        <taxon>Bacillati</taxon>
        <taxon>Bacillota</taxon>
        <taxon>Bacilli</taxon>
        <taxon>Lactobacillales</taxon>
        <taxon>Lactobacillaceae</taxon>
        <taxon>Oenococcus</taxon>
    </lineage>
</organism>